<dbReference type="EMBL" id="CP067089">
    <property type="protein sequence ID" value="QQO10271.1"/>
    <property type="molecule type" value="Genomic_DNA"/>
</dbReference>
<dbReference type="CDD" id="cd04301">
    <property type="entry name" value="NAT_SF"/>
    <property type="match status" value="1"/>
</dbReference>
<evidence type="ECO:0000259" key="1">
    <source>
        <dbReference type="PROSITE" id="PS51186"/>
    </source>
</evidence>
<dbReference type="Gene3D" id="3.40.630.30">
    <property type="match status" value="1"/>
</dbReference>
<dbReference type="RefSeq" id="WP_215627575.1">
    <property type="nucleotide sequence ID" value="NZ_CP067089.2"/>
</dbReference>
<gene>
    <name evidence="2" type="ORF">JFL75_04950</name>
</gene>
<dbReference type="KEGG" id="bhc:JFL75_04950"/>
<dbReference type="InterPro" id="IPR016181">
    <property type="entry name" value="Acyl_CoA_acyltransferase"/>
</dbReference>
<dbReference type="GO" id="GO:0016747">
    <property type="term" value="F:acyltransferase activity, transferring groups other than amino-acyl groups"/>
    <property type="evidence" value="ECO:0007669"/>
    <property type="project" value="InterPro"/>
</dbReference>
<dbReference type="Proteomes" id="UP000595917">
    <property type="component" value="Chromosome"/>
</dbReference>
<protein>
    <submittedName>
        <fullName evidence="2">GNAT family N-acetyltransferase</fullName>
    </submittedName>
</protein>
<proteinExistence type="predicted"/>
<reference evidence="2" key="1">
    <citation type="submission" date="2021-01" db="EMBL/GenBank/DDBJ databases">
        <title>Description of Breznakiella homolactica.</title>
        <authorList>
            <person name="Song Y."/>
            <person name="Brune A."/>
        </authorList>
    </citation>
    <scope>NUCLEOTIDE SEQUENCE</scope>
    <source>
        <strain evidence="2">RmG30</strain>
    </source>
</reference>
<name>A0A7T7XPT7_9SPIR</name>
<organism evidence="2 3">
    <name type="scientific">Breznakiella homolactica</name>
    <dbReference type="NCBI Taxonomy" id="2798577"/>
    <lineage>
        <taxon>Bacteria</taxon>
        <taxon>Pseudomonadati</taxon>
        <taxon>Spirochaetota</taxon>
        <taxon>Spirochaetia</taxon>
        <taxon>Spirochaetales</taxon>
        <taxon>Breznakiellaceae</taxon>
        <taxon>Breznakiella</taxon>
    </lineage>
</organism>
<sequence length="155" mass="17529">MDCIYAETSRESLDLLVELRIDFLRHVGRDFSEAHLDSLRDGTRKVLRAQIEEGTYTGFTGTVGAAVACAAGLFVYETPPILNPLPRRTGYIFNFYTKPEFRNRGYARGLMEFIQDYAGKNGIGSLQLRSTEAGEALYKKCGFEKIPNMMEWEVP</sequence>
<keyword evidence="3" id="KW-1185">Reference proteome</keyword>
<dbReference type="Pfam" id="PF00583">
    <property type="entry name" value="Acetyltransf_1"/>
    <property type="match status" value="1"/>
</dbReference>
<feature type="domain" description="N-acetyltransferase" evidence="1">
    <location>
        <begin position="3"/>
        <end position="155"/>
    </location>
</feature>
<evidence type="ECO:0000313" key="2">
    <source>
        <dbReference type="EMBL" id="QQO10271.1"/>
    </source>
</evidence>
<dbReference type="InterPro" id="IPR000182">
    <property type="entry name" value="GNAT_dom"/>
</dbReference>
<dbReference type="AlphaFoldDB" id="A0A7T7XPT7"/>
<dbReference type="SUPFAM" id="SSF55729">
    <property type="entry name" value="Acyl-CoA N-acyltransferases (Nat)"/>
    <property type="match status" value="1"/>
</dbReference>
<evidence type="ECO:0000313" key="3">
    <source>
        <dbReference type="Proteomes" id="UP000595917"/>
    </source>
</evidence>
<dbReference type="PROSITE" id="PS51186">
    <property type="entry name" value="GNAT"/>
    <property type="match status" value="1"/>
</dbReference>
<accession>A0A7T7XPT7</accession>